<organism evidence="5 6">
    <name type="scientific">Rhizopus microsporus ATCC 52813</name>
    <dbReference type="NCBI Taxonomy" id="1340429"/>
    <lineage>
        <taxon>Eukaryota</taxon>
        <taxon>Fungi</taxon>
        <taxon>Fungi incertae sedis</taxon>
        <taxon>Mucoromycota</taxon>
        <taxon>Mucoromycotina</taxon>
        <taxon>Mucoromycetes</taxon>
        <taxon>Mucorales</taxon>
        <taxon>Mucorineae</taxon>
        <taxon>Rhizopodaceae</taxon>
        <taxon>Rhizopus</taxon>
    </lineage>
</organism>
<evidence type="ECO:0000313" key="6">
    <source>
        <dbReference type="Proteomes" id="UP000242254"/>
    </source>
</evidence>
<dbReference type="InterPro" id="IPR027124">
    <property type="entry name" value="Swc5/CFDP1/2"/>
</dbReference>
<feature type="compositionally biased region" description="Basic and acidic residues" evidence="3">
    <location>
        <begin position="54"/>
        <end position="93"/>
    </location>
</feature>
<feature type="domain" description="BCNT-C" evidence="4">
    <location>
        <begin position="131"/>
        <end position="210"/>
    </location>
</feature>
<dbReference type="RefSeq" id="XP_023470398.1">
    <property type="nucleotide sequence ID" value="XM_023613645.1"/>
</dbReference>
<evidence type="ECO:0000256" key="1">
    <source>
        <dbReference type="ARBA" id="ARBA00010465"/>
    </source>
</evidence>
<evidence type="ECO:0000259" key="4">
    <source>
        <dbReference type="PROSITE" id="PS51279"/>
    </source>
</evidence>
<comment type="similarity">
    <text evidence="1">Belongs to the SWC5 family.</text>
</comment>
<dbReference type="PROSITE" id="PS51279">
    <property type="entry name" value="BCNT_C"/>
    <property type="match status" value="1"/>
</dbReference>
<gene>
    <name evidence="5" type="ORF">RHIMIDRAFT_289440</name>
</gene>
<feature type="region of interest" description="Disordered" evidence="3">
    <location>
        <begin position="1"/>
        <end position="140"/>
    </location>
</feature>
<protein>
    <recommendedName>
        <fullName evidence="2">SWR1-complex protein 5</fullName>
    </recommendedName>
</protein>
<dbReference type="STRING" id="1340429.A0A2G4T6P8"/>
<dbReference type="PANTHER" id="PTHR48407:SF1">
    <property type="entry name" value="CRANIOFACIAL DEVELOPMENT PROTEIN 1"/>
    <property type="match status" value="1"/>
</dbReference>
<name>A0A2G4T6P8_RHIZD</name>
<dbReference type="GeneID" id="35444634"/>
<dbReference type="EMBL" id="KZ303843">
    <property type="protein sequence ID" value="PHZ16690.1"/>
    <property type="molecule type" value="Genomic_DNA"/>
</dbReference>
<dbReference type="Pfam" id="PF07572">
    <property type="entry name" value="BCNT"/>
    <property type="match status" value="1"/>
</dbReference>
<evidence type="ECO:0000256" key="3">
    <source>
        <dbReference type="SAM" id="MobiDB-lite"/>
    </source>
</evidence>
<sequence length="211" mass="24866">MSTDKKEYSLQDLYKDPSEEEDEEQDSDFVPEDNEEEEEENEEFEESDEEDQDTKEKAERESAKRPLEDEKEDPQAKKARIEALWNDIKDTKKPMTNNNNNNNNNEQDVSKPLDSNNNDTPEKPKTKPKIARPKSTLSSLVSQYNIKVPKMNTLEKSKLDWKTFVEKEGIKDELTYKNKDGYVEKVEFLQRVDERRLRQLKAGQKETKKNE</sequence>
<keyword evidence="6" id="KW-1185">Reference proteome</keyword>
<reference evidence="5 6" key="1">
    <citation type="journal article" date="2016" name="Proc. Natl. Acad. Sci. U.S.A.">
        <title>Lipid metabolic changes in an early divergent fungus govern the establishment of a mutualistic symbiosis with endobacteria.</title>
        <authorList>
            <person name="Lastovetsky O.A."/>
            <person name="Gaspar M.L."/>
            <person name="Mondo S.J."/>
            <person name="LaButti K.M."/>
            <person name="Sandor L."/>
            <person name="Grigoriev I.V."/>
            <person name="Henry S.A."/>
            <person name="Pawlowska T.E."/>
        </authorList>
    </citation>
    <scope>NUCLEOTIDE SEQUENCE [LARGE SCALE GENOMIC DNA]</scope>
    <source>
        <strain evidence="5 6">ATCC 52813</strain>
    </source>
</reference>
<dbReference type="Proteomes" id="UP000242254">
    <property type="component" value="Unassembled WGS sequence"/>
</dbReference>
<dbReference type="PANTHER" id="PTHR48407">
    <property type="entry name" value="CRANIOFACIAL DEVELOPMENT PROTEIN 1"/>
    <property type="match status" value="1"/>
</dbReference>
<evidence type="ECO:0000256" key="2">
    <source>
        <dbReference type="ARBA" id="ARBA00019138"/>
    </source>
</evidence>
<feature type="compositionally biased region" description="Basic and acidic residues" evidence="3">
    <location>
        <begin position="1"/>
        <end position="17"/>
    </location>
</feature>
<dbReference type="GO" id="GO:0000812">
    <property type="term" value="C:Swr1 complex"/>
    <property type="evidence" value="ECO:0007669"/>
    <property type="project" value="TreeGrafter"/>
</dbReference>
<proteinExistence type="inferred from homology"/>
<dbReference type="AlphaFoldDB" id="A0A2G4T6P8"/>
<accession>A0A2G4T6P8</accession>
<feature type="compositionally biased region" description="Acidic residues" evidence="3">
    <location>
        <begin position="18"/>
        <end position="53"/>
    </location>
</feature>
<evidence type="ECO:0000313" key="5">
    <source>
        <dbReference type="EMBL" id="PHZ16690.1"/>
    </source>
</evidence>
<dbReference type="InterPro" id="IPR011421">
    <property type="entry name" value="BCNT-C"/>
</dbReference>